<evidence type="ECO:0000313" key="4">
    <source>
        <dbReference type="Proteomes" id="UP000288929"/>
    </source>
</evidence>
<feature type="region of interest" description="Disordered" evidence="1">
    <location>
        <begin position="498"/>
        <end position="521"/>
    </location>
</feature>
<dbReference type="RefSeq" id="WP_128888986.1">
    <property type="nucleotide sequence ID" value="NZ_BMCX01000005.1"/>
</dbReference>
<feature type="transmembrane region" description="Helical" evidence="2">
    <location>
        <begin position="192"/>
        <end position="213"/>
    </location>
</feature>
<feature type="transmembrane region" description="Helical" evidence="2">
    <location>
        <begin position="137"/>
        <end position="156"/>
    </location>
</feature>
<proteinExistence type="predicted"/>
<feature type="compositionally biased region" description="Polar residues" evidence="1">
    <location>
        <begin position="499"/>
        <end position="508"/>
    </location>
</feature>
<feature type="transmembrane region" description="Helical" evidence="2">
    <location>
        <begin position="56"/>
        <end position="74"/>
    </location>
</feature>
<keyword evidence="2" id="KW-0472">Membrane</keyword>
<keyword evidence="2" id="KW-1133">Transmembrane helix</keyword>
<feature type="transmembrane region" description="Helical" evidence="2">
    <location>
        <begin position="162"/>
        <end position="180"/>
    </location>
</feature>
<feature type="transmembrane region" description="Helical" evidence="2">
    <location>
        <begin position="28"/>
        <end position="50"/>
    </location>
</feature>
<feature type="transmembrane region" description="Helical" evidence="2">
    <location>
        <begin position="112"/>
        <end position="130"/>
    </location>
</feature>
<keyword evidence="4" id="KW-1185">Reference proteome</keyword>
<keyword evidence="2" id="KW-0812">Transmembrane</keyword>
<feature type="transmembrane region" description="Helical" evidence="2">
    <location>
        <begin position="428"/>
        <end position="448"/>
    </location>
</feature>
<organism evidence="3 4">
    <name type="scientific">Corynebacterium pelargi</name>
    <dbReference type="NCBI Taxonomy" id="1471400"/>
    <lineage>
        <taxon>Bacteria</taxon>
        <taxon>Bacillati</taxon>
        <taxon>Actinomycetota</taxon>
        <taxon>Actinomycetes</taxon>
        <taxon>Mycobacteriales</taxon>
        <taxon>Corynebacteriaceae</taxon>
        <taxon>Corynebacterium</taxon>
    </lineage>
</organism>
<dbReference type="EMBL" id="CP035299">
    <property type="protein sequence ID" value="QAU51388.1"/>
    <property type="molecule type" value="Genomic_DNA"/>
</dbReference>
<feature type="transmembrane region" description="Helical" evidence="2">
    <location>
        <begin position="284"/>
        <end position="304"/>
    </location>
</feature>
<accession>A0A410W5S8</accession>
<gene>
    <name evidence="3" type="ORF">CPELA_00420</name>
</gene>
<evidence type="ECO:0000313" key="3">
    <source>
        <dbReference type="EMBL" id="QAU51388.1"/>
    </source>
</evidence>
<protein>
    <submittedName>
        <fullName evidence="3">Uncharacterized protein</fullName>
    </submittedName>
</protein>
<evidence type="ECO:0000256" key="2">
    <source>
        <dbReference type="SAM" id="Phobius"/>
    </source>
</evidence>
<dbReference type="OrthoDB" id="8141108at2"/>
<evidence type="ECO:0000256" key="1">
    <source>
        <dbReference type="SAM" id="MobiDB-lite"/>
    </source>
</evidence>
<dbReference type="AlphaFoldDB" id="A0A410W5S8"/>
<dbReference type="Proteomes" id="UP000288929">
    <property type="component" value="Chromosome"/>
</dbReference>
<feature type="transmembrane region" description="Helical" evidence="2">
    <location>
        <begin position="257"/>
        <end position="277"/>
    </location>
</feature>
<name>A0A410W5S8_9CORY</name>
<feature type="transmembrane region" description="Helical" evidence="2">
    <location>
        <begin position="460"/>
        <end position="489"/>
    </location>
</feature>
<reference evidence="3 4" key="1">
    <citation type="submission" date="2019-01" db="EMBL/GenBank/DDBJ databases">
        <authorList>
            <person name="Ruckert C."/>
            <person name="Busche T."/>
            <person name="Kalinowski J."/>
        </authorList>
    </citation>
    <scope>NUCLEOTIDE SEQUENCE [LARGE SCALE GENOMIC DNA]</scope>
    <source>
        <strain evidence="3 4">136/3</strain>
    </source>
</reference>
<sequence length="521" mass="55778">MPDTQPRAKTVVKELPHAQLNRIVSRELLRLVGVVVVTLFLYIVPLALFPQGSGNAATFYSLLLVGIVTLALSIWSEYTALLLAITTAVTQNTILGLVHGDDGAIPVAVSETKSIILVILAGVMLLRAVFTTRFGRYWFLLAIAYALGVVALAAQIDQSFAANARNFILPFLLLIAIIASPRSNQVLLKIRLYLMAVGLAIFLAIGSILEAQIGSRSWKRIMNVDTLAGLNALSEQTMVFGRSALRVGGFLVEPINAGYVASFLLSYLLLVLIDRLWHPRQGQLLVIFGLLLGCIAALSTIFLAATKNSLLVVATAVVCYLLISKWPQSPRVAFGLTMAFGTVSTFVYTATVQGASYLAGVWSDPIGRSGGESTSIHIAGLLEGVYSLAEAPFGHGVGSGGNFYRLYNPEISRHDWLSTGAESALGTFVYQTGIIGVVLLGLVLYFVLPKLHPIGLAVFTSWFCASLFSEAIFGSIVAIPAIVLAAYLLPNQGVKDAQRGTSKSQEATPSVLHTRKRAGKA</sequence>
<feature type="transmembrane region" description="Helical" evidence="2">
    <location>
        <begin position="81"/>
        <end position="100"/>
    </location>
</feature>
<feature type="transmembrane region" description="Helical" evidence="2">
    <location>
        <begin position="310"/>
        <end position="326"/>
    </location>
</feature>
<dbReference type="KEGG" id="cpeg:CPELA_00420"/>
<feature type="transmembrane region" description="Helical" evidence="2">
    <location>
        <begin position="333"/>
        <end position="355"/>
    </location>
</feature>